<evidence type="ECO:0000259" key="4">
    <source>
        <dbReference type="PROSITE" id="PS50932"/>
    </source>
</evidence>
<evidence type="ECO:0000313" key="6">
    <source>
        <dbReference type="Proteomes" id="UP000035721"/>
    </source>
</evidence>
<gene>
    <name evidence="5" type="ORF">BN12_2980001</name>
</gene>
<dbReference type="OrthoDB" id="5171752at2"/>
<dbReference type="Proteomes" id="UP000035721">
    <property type="component" value="Unassembled WGS sequence"/>
</dbReference>
<dbReference type="SUPFAM" id="SSF53822">
    <property type="entry name" value="Periplasmic binding protein-like I"/>
    <property type="match status" value="1"/>
</dbReference>
<comment type="caution">
    <text evidence="5">The sequence shown here is derived from an EMBL/GenBank/DDBJ whole genome shotgun (WGS) entry which is preliminary data.</text>
</comment>
<protein>
    <submittedName>
        <fullName evidence="5">Putative Transcriptional regulator,sugar-binding</fullName>
    </submittedName>
</protein>
<dbReference type="Gene3D" id="3.40.50.2300">
    <property type="match status" value="2"/>
</dbReference>
<dbReference type="EMBL" id="CAJB01000221">
    <property type="protein sequence ID" value="CCH78473.1"/>
    <property type="molecule type" value="Genomic_DNA"/>
</dbReference>
<dbReference type="InterPro" id="IPR046335">
    <property type="entry name" value="LacI/GalR-like_sensor"/>
</dbReference>
<dbReference type="InterPro" id="IPR028082">
    <property type="entry name" value="Peripla_BP_I"/>
</dbReference>
<name>A0A077LX31_9MICO</name>
<dbReference type="Pfam" id="PF00356">
    <property type="entry name" value="LacI"/>
    <property type="match status" value="1"/>
</dbReference>
<sequence length="348" mass="35515">MTLRDVADAAGVSVSTASLVFSGKGPVSEATAVRVRGAAETLGYAGPDPLASSLRQGRAGVIGVVVEGRLLHAFRDPFAVSVLDGLAQVLDTIPAGMLLLAQDPEDYDKTVGQLAGLALDAVVFALCGPRVNPVVDLLAVRGVPMVGAGSPADPRVVRVTVDEEGATAVATRHLLDLGHRRLGMVAMPLSPGTPGGTVDDARVAAATYPDALGRVLGFRQTAPAGSPIVEAVEPDVDHGRVAGGALLDLPAGVRPTGVVAQSDLLAAGVIRAAEERGLRVPQDVSVVGFDGIALPWLPGTLTTIEQEGQAKGRRLGELAAGALRGEPVHDVVHPTRLRVGTTTAPPPR</sequence>
<dbReference type="STRING" id="1194083.BN12_2980001"/>
<dbReference type="Gene3D" id="1.10.260.40">
    <property type="entry name" value="lambda repressor-like DNA-binding domains"/>
    <property type="match status" value="1"/>
</dbReference>
<evidence type="ECO:0000256" key="2">
    <source>
        <dbReference type="ARBA" id="ARBA00023125"/>
    </source>
</evidence>
<dbReference type="CDD" id="cd01392">
    <property type="entry name" value="HTH_LacI"/>
    <property type="match status" value="1"/>
</dbReference>
<reference evidence="5 6" key="1">
    <citation type="journal article" date="2013" name="ISME J.">
        <title>A metabolic model for members of the genus Tetrasphaera involved in enhanced biological phosphorus removal.</title>
        <authorList>
            <person name="Kristiansen R."/>
            <person name="Nguyen H.T.T."/>
            <person name="Saunders A.M."/>
            <person name="Nielsen J.L."/>
            <person name="Wimmer R."/>
            <person name="Le V.Q."/>
            <person name="McIlroy S.J."/>
            <person name="Petrovski S."/>
            <person name="Seviour R.J."/>
            <person name="Calteau A."/>
            <person name="Nielsen K.L."/>
            <person name="Nielsen P.H."/>
        </authorList>
    </citation>
    <scope>NUCLEOTIDE SEQUENCE [LARGE SCALE GENOMIC DNA]</scope>
    <source>
        <strain evidence="5 6">T1-X7</strain>
    </source>
</reference>
<keyword evidence="3" id="KW-0804">Transcription</keyword>
<dbReference type="PANTHER" id="PTHR30146">
    <property type="entry name" value="LACI-RELATED TRANSCRIPTIONAL REPRESSOR"/>
    <property type="match status" value="1"/>
</dbReference>
<keyword evidence="6" id="KW-1185">Reference proteome</keyword>
<keyword evidence="2" id="KW-0238">DNA-binding</keyword>
<dbReference type="PROSITE" id="PS50932">
    <property type="entry name" value="HTH_LACI_2"/>
    <property type="match status" value="1"/>
</dbReference>
<dbReference type="Pfam" id="PF13377">
    <property type="entry name" value="Peripla_BP_3"/>
    <property type="match status" value="1"/>
</dbReference>
<dbReference type="InterPro" id="IPR010982">
    <property type="entry name" value="Lambda_DNA-bd_dom_sf"/>
</dbReference>
<dbReference type="AlphaFoldDB" id="A0A077LX31"/>
<dbReference type="SUPFAM" id="SSF47413">
    <property type="entry name" value="lambda repressor-like DNA-binding domains"/>
    <property type="match status" value="1"/>
</dbReference>
<evidence type="ECO:0000256" key="1">
    <source>
        <dbReference type="ARBA" id="ARBA00023015"/>
    </source>
</evidence>
<keyword evidence="1" id="KW-0805">Transcription regulation</keyword>
<dbReference type="PANTHER" id="PTHR30146:SF138">
    <property type="entry name" value="TRANSCRIPTIONAL REGULATORY PROTEIN"/>
    <property type="match status" value="1"/>
</dbReference>
<dbReference type="InterPro" id="IPR000843">
    <property type="entry name" value="HTH_LacI"/>
</dbReference>
<dbReference type="CDD" id="cd06279">
    <property type="entry name" value="PBP1_LacI-like"/>
    <property type="match status" value="1"/>
</dbReference>
<proteinExistence type="predicted"/>
<feature type="domain" description="HTH lacI-type" evidence="4">
    <location>
        <begin position="1"/>
        <end position="56"/>
    </location>
</feature>
<accession>A0A077LX31</accession>
<evidence type="ECO:0000313" key="5">
    <source>
        <dbReference type="EMBL" id="CCH78473.1"/>
    </source>
</evidence>
<organism evidence="5 6">
    <name type="scientific">Nostocoides japonicum T1-X7</name>
    <dbReference type="NCBI Taxonomy" id="1194083"/>
    <lineage>
        <taxon>Bacteria</taxon>
        <taxon>Bacillati</taxon>
        <taxon>Actinomycetota</taxon>
        <taxon>Actinomycetes</taxon>
        <taxon>Micrococcales</taxon>
        <taxon>Intrasporangiaceae</taxon>
        <taxon>Nostocoides</taxon>
    </lineage>
</organism>
<dbReference type="GO" id="GO:0000976">
    <property type="term" value="F:transcription cis-regulatory region binding"/>
    <property type="evidence" value="ECO:0007669"/>
    <property type="project" value="TreeGrafter"/>
</dbReference>
<evidence type="ECO:0000256" key="3">
    <source>
        <dbReference type="ARBA" id="ARBA00023163"/>
    </source>
</evidence>
<dbReference type="SMART" id="SM00354">
    <property type="entry name" value="HTH_LACI"/>
    <property type="match status" value="1"/>
</dbReference>
<dbReference type="GO" id="GO:0003700">
    <property type="term" value="F:DNA-binding transcription factor activity"/>
    <property type="evidence" value="ECO:0007669"/>
    <property type="project" value="TreeGrafter"/>
</dbReference>